<dbReference type="STRING" id="1105367.CG50_04445"/>
<evidence type="ECO:0000256" key="1">
    <source>
        <dbReference type="SAM" id="Phobius"/>
    </source>
</evidence>
<dbReference type="RefSeq" id="WP_036634218.1">
    <property type="nucleotide sequence ID" value="NZ_CAXYYU010000004.1"/>
</dbReference>
<dbReference type="SUPFAM" id="SSF50630">
    <property type="entry name" value="Acid proteases"/>
    <property type="match status" value="1"/>
</dbReference>
<dbReference type="Proteomes" id="UP000028824">
    <property type="component" value="Unassembled WGS sequence"/>
</dbReference>
<sequence>MTGDTLPNAIYLLLLLMALGGVLVASVRRSPARTLQQLSVWALLFLGLIAVFGMWGDIKATLIPRQQVLADGRVELPREPDGHYYAVAKVNGVPLRFVIDTGATQVVLTRRDAERLGLDPRMLAFTGSASTANGTISTAPVRLDSIDIGPIQDRNVRAVVNGAEMETSLLGMSYLTRFGRVEFDRDRMILER</sequence>
<name>A0A086Y9J1_9RHOB</name>
<dbReference type="NCBIfam" id="TIGR02281">
    <property type="entry name" value="clan_AA_DTGA"/>
    <property type="match status" value="1"/>
</dbReference>
<dbReference type="InterPro" id="IPR021109">
    <property type="entry name" value="Peptidase_aspartic_dom_sf"/>
</dbReference>
<dbReference type="eggNOG" id="COG3577">
    <property type="taxonomic scope" value="Bacteria"/>
</dbReference>
<dbReference type="InterPro" id="IPR034122">
    <property type="entry name" value="Retropepsin-like_bacterial"/>
</dbReference>
<dbReference type="Gene3D" id="2.40.70.10">
    <property type="entry name" value="Acid Proteases"/>
    <property type="match status" value="1"/>
</dbReference>
<feature type="transmembrane region" description="Helical" evidence="1">
    <location>
        <begin position="38"/>
        <end position="56"/>
    </location>
</feature>
<keyword evidence="2" id="KW-0378">Hydrolase</keyword>
<evidence type="ECO:0000313" key="2">
    <source>
        <dbReference type="EMBL" id="KFI30941.1"/>
    </source>
</evidence>
<comment type="caution">
    <text evidence="2">The sequence shown here is derived from an EMBL/GenBank/DDBJ whole genome shotgun (WGS) entry which is preliminary data.</text>
</comment>
<gene>
    <name evidence="2" type="ORF">CG50_04445</name>
</gene>
<accession>A0A086Y9J1</accession>
<organism evidence="2 3">
    <name type="scientific">Paenirhodobacter enshiensis</name>
    <dbReference type="NCBI Taxonomy" id="1105367"/>
    <lineage>
        <taxon>Bacteria</taxon>
        <taxon>Pseudomonadati</taxon>
        <taxon>Pseudomonadota</taxon>
        <taxon>Alphaproteobacteria</taxon>
        <taxon>Rhodobacterales</taxon>
        <taxon>Rhodobacter group</taxon>
        <taxon>Paenirhodobacter</taxon>
    </lineage>
</organism>
<keyword evidence="1" id="KW-1133">Transmembrane helix</keyword>
<protein>
    <submittedName>
        <fullName evidence="2">Aspartyl protease</fullName>
    </submittedName>
</protein>
<dbReference type="CDD" id="cd05483">
    <property type="entry name" value="retropepsin_like_bacteria"/>
    <property type="match status" value="1"/>
</dbReference>
<dbReference type="GO" id="GO:0008233">
    <property type="term" value="F:peptidase activity"/>
    <property type="evidence" value="ECO:0007669"/>
    <property type="project" value="UniProtKB-KW"/>
</dbReference>
<reference evidence="2 3" key="1">
    <citation type="submission" date="2014-03" db="EMBL/GenBank/DDBJ databases">
        <title>Genome of Paenirhodobacter enshiensis DW2-9.</title>
        <authorList>
            <person name="Wang D."/>
            <person name="Wang G."/>
        </authorList>
    </citation>
    <scope>NUCLEOTIDE SEQUENCE [LARGE SCALE GENOMIC DNA]</scope>
    <source>
        <strain evidence="2 3">DW2-9</strain>
    </source>
</reference>
<dbReference type="InterPro" id="IPR011969">
    <property type="entry name" value="Clan_AA_Asp_peptidase_C"/>
</dbReference>
<keyword evidence="2" id="KW-0645">Protease</keyword>
<dbReference type="EMBL" id="JFZB01000001">
    <property type="protein sequence ID" value="KFI30941.1"/>
    <property type="molecule type" value="Genomic_DNA"/>
</dbReference>
<feature type="transmembrane region" description="Helical" evidence="1">
    <location>
        <begin position="6"/>
        <end position="26"/>
    </location>
</feature>
<dbReference type="Pfam" id="PF13975">
    <property type="entry name" value="gag-asp_proteas"/>
    <property type="match status" value="1"/>
</dbReference>
<dbReference type="OrthoDB" id="7595324at2"/>
<keyword evidence="1" id="KW-0812">Transmembrane</keyword>
<dbReference type="GO" id="GO:0006508">
    <property type="term" value="P:proteolysis"/>
    <property type="evidence" value="ECO:0007669"/>
    <property type="project" value="UniProtKB-KW"/>
</dbReference>
<proteinExistence type="predicted"/>
<evidence type="ECO:0000313" key="3">
    <source>
        <dbReference type="Proteomes" id="UP000028824"/>
    </source>
</evidence>
<keyword evidence="3" id="KW-1185">Reference proteome</keyword>
<dbReference type="AlphaFoldDB" id="A0A086Y9J1"/>
<keyword evidence="1" id="KW-0472">Membrane</keyword>